<dbReference type="Proteomes" id="UP001362899">
    <property type="component" value="Unassembled WGS sequence"/>
</dbReference>
<evidence type="ECO:0000256" key="1">
    <source>
        <dbReference type="PIRNR" id="PIRNR011771"/>
    </source>
</evidence>
<keyword evidence="5" id="KW-1185">Reference proteome</keyword>
<comment type="subcellular location">
    <subcellularLocation>
        <location evidence="1">Nucleus</location>
    </subcellularLocation>
</comment>
<accession>A0AAV5RLZ6</accession>
<dbReference type="SUPFAM" id="SSF82199">
    <property type="entry name" value="SET domain"/>
    <property type="match status" value="1"/>
</dbReference>
<dbReference type="PROSITE" id="PS50280">
    <property type="entry name" value="SET"/>
    <property type="match status" value="1"/>
</dbReference>
<keyword evidence="1" id="KW-0489">Methyltransferase</keyword>
<gene>
    <name evidence="4" type="ORF">DASB73_035330</name>
</gene>
<evidence type="ECO:0000313" key="4">
    <source>
        <dbReference type="EMBL" id="GMM52570.1"/>
    </source>
</evidence>
<proteinExistence type="inferred from homology"/>
<comment type="caution">
    <text evidence="4">The sequence shown here is derived from an EMBL/GenBank/DDBJ whole genome shotgun (WGS) entry which is preliminary data.</text>
</comment>
<dbReference type="Gene3D" id="3.90.1410.10">
    <property type="entry name" value="set domain protein methyltransferase, domain 1"/>
    <property type="match status" value="1"/>
</dbReference>
<dbReference type="Pfam" id="PF00856">
    <property type="entry name" value="SET"/>
    <property type="match status" value="1"/>
</dbReference>
<dbReference type="InterPro" id="IPR050600">
    <property type="entry name" value="SETD3_SETD6_MTase"/>
</dbReference>
<feature type="compositionally biased region" description="Acidic residues" evidence="2">
    <location>
        <begin position="199"/>
        <end position="216"/>
    </location>
</feature>
<dbReference type="EMBL" id="BTGC01000008">
    <property type="protein sequence ID" value="GMM52570.1"/>
    <property type="molecule type" value="Genomic_DNA"/>
</dbReference>
<keyword evidence="1" id="KW-0808">Transferase</keyword>
<dbReference type="GO" id="GO:0016279">
    <property type="term" value="F:protein-lysine N-methyltransferase activity"/>
    <property type="evidence" value="ECO:0007669"/>
    <property type="project" value="UniProtKB-UniRule"/>
</dbReference>
<dbReference type="PANTHER" id="PTHR13271:SF34">
    <property type="entry name" value="N-LYSINE METHYLTRANSFERASE SETD6"/>
    <property type="match status" value="1"/>
</dbReference>
<dbReference type="PANTHER" id="PTHR13271">
    <property type="entry name" value="UNCHARACTERIZED PUTATIVE METHYLTRANSFERASE"/>
    <property type="match status" value="1"/>
</dbReference>
<sequence>MDDFTQKTAQFKDWLISNGVKINPKIEITDLRSQQQGRGVVALQNIAENEELFSIPLKCVLASTDTDKNSNFNQLAEKYELNDWSALIVRMMCSYKTSFWKPYFDLLPEKFNTPMFWDPEETEKLLKGSAVVSKIGREEADELFEQLRTGIFSSPELEHVPKEDLTNANFHRFGSLIMSYAFDLPAEVFVSESKSESKDTDEEDEDDDGFEEDLEGSEENIKAMVPLADLLNSHSRLHNARLCIPDDLDSNSPFNENAELQMIATKDIAQGEQVYNTYGAHPSGDLLRRYGYVESSEPSSGETKFEILEISLEMILNEAAAALKLPLTEIEKRVSNLEKYFDEVPPNFDITMQKEEEQTEAEIEFEPEMLILLYTLLHPSLDKKQFKLVCKQADRSQLDPSICKILEPVLESRRKEYGEIESNSESHLQVFTTKEDMCTQVRRSEVEVITRTLEVINKSVHNKKPKLN</sequence>
<feature type="region of interest" description="Disordered" evidence="2">
    <location>
        <begin position="192"/>
        <end position="216"/>
    </location>
</feature>
<dbReference type="FunFam" id="3.90.1410.10:FF:000007">
    <property type="entry name" value="Ribosomal lysine N-methyltransferase 4"/>
    <property type="match status" value="1"/>
</dbReference>
<dbReference type="EC" id="2.1.1.-" evidence="1"/>
<dbReference type="GO" id="GO:0005634">
    <property type="term" value="C:nucleus"/>
    <property type="evidence" value="ECO:0007669"/>
    <property type="project" value="UniProtKB-SubCell"/>
</dbReference>
<reference evidence="4 5" key="1">
    <citation type="journal article" date="2023" name="Elife">
        <title>Identification of key yeast species and microbe-microbe interactions impacting larval growth of Drosophila in the wild.</title>
        <authorList>
            <person name="Mure A."/>
            <person name="Sugiura Y."/>
            <person name="Maeda R."/>
            <person name="Honda K."/>
            <person name="Sakurai N."/>
            <person name="Takahashi Y."/>
            <person name="Watada M."/>
            <person name="Katoh T."/>
            <person name="Gotoh A."/>
            <person name="Gotoh Y."/>
            <person name="Taniguchi I."/>
            <person name="Nakamura K."/>
            <person name="Hayashi T."/>
            <person name="Katayama T."/>
            <person name="Uemura T."/>
            <person name="Hattori Y."/>
        </authorList>
    </citation>
    <scope>NUCLEOTIDE SEQUENCE [LARGE SCALE GENOMIC DNA]</scope>
    <source>
        <strain evidence="4 5">SB-73</strain>
    </source>
</reference>
<keyword evidence="1" id="KW-0949">S-adenosyl-L-methionine</keyword>
<evidence type="ECO:0000256" key="2">
    <source>
        <dbReference type="SAM" id="MobiDB-lite"/>
    </source>
</evidence>
<evidence type="ECO:0000313" key="5">
    <source>
        <dbReference type="Proteomes" id="UP001362899"/>
    </source>
</evidence>
<feature type="domain" description="SET" evidence="3">
    <location>
        <begin position="24"/>
        <end position="279"/>
    </location>
</feature>
<comment type="function">
    <text evidence="1">S-adenosyl-L-methionine-dependent protein-lysine N-methyltransferase that monomethylates 60S ribosomal protein L42.</text>
</comment>
<organism evidence="4 5">
    <name type="scientific">Starmerella bacillaris</name>
    <name type="common">Yeast</name>
    <name type="synonym">Candida zemplinina</name>
    <dbReference type="NCBI Taxonomy" id="1247836"/>
    <lineage>
        <taxon>Eukaryota</taxon>
        <taxon>Fungi</taxon>
        <taxon>Dikarya</taxon>
        <taxon>Ascomycota</taxon>
        <taxon>Saccharomycotina</taxon>
        <taxon>Dipodascomycetes</taxon>
        <taxon>Dipodascales</taxon>
        <taxon>Trichomonascaceae</taxon>
        <taxon>Starmerella</taxon>
    </lineage>
</organism>
<keyword evidence="1" id="KW-0539">Nucleus</keyword>
<dbReference type="InterPro" id="IPR011383">
    <property type="entry name" value="N-lys_methylase_SETD6"/>
</dbReference>
<dbReference type="AlphaFoldDB" id="A0AAV5RLZ6"/>
<evidence type="ECO:0000259" key="3">
    <source>
        <dbReference type="PROSITE" id="PS50280"/>
    </source>
</evidence>
<dbReference type="GO" id="GO:0032259">
    <property type="term" value="P:methylation"/>
    <property type="evidence" value="ECO:0007669"/>
    <property type="project" value="UniProtKB-KW"/>
</dbReference>
<dbReference type="InterPro" id="IPR046341">
    <property type="entry name" value="SET_dom_sf"/>
</dbReference>
<protein>
    <recommendedName>
        <fullName evidence="1">Ribosomal lysine N-methyltransferase 4</fullName>
        <ecNumber evidence="1">2.1.1.-</ecNumber>
    </recommendedName>
</protein>
<comment type="similarity">
    <text evidence="1">Belongs to the class V-like SAM-binding methyltransferase superfamily. Histone-lysine methyltransferase family. SETD6 subfamily.</text>
</comment>
<dbReference type="PIRSF" id="PIRSF011771">
    <property type="entry name" value="RMS1_SET"/>
    <property type="match status" value="1"/>
</dbReference>
<name>A0AAV5RLZ6_STABA</name>
<dbReference type="InterPro" id="IPR001214">
    <property type="entry name" value="SET_dom"/>
</dbReference>